<feature type="compositionally biased region" description="Acidic residues" evidence="1">
    <location>
        <begin position="83"/>
        <end position="99"/>
    </location>
</feature>
<gene>
    <name evidence="3" type="primary">LOC103511947</name>
</gene>
<feature type="compositionally biased region" description="Polar residues" evidence="1">
    <location>
        <begin position="630"/>
        <end position="649"/>
    </location>
</feature>
<reference evidence="3" key="1">
    <citation type="submission" date="2025-08" db="UniProtKB">
        <authorList>
            <consortium name="RefSeq"/>
        </authorList>
    </citation>
    <scope>IDENTIFICATION</scope>
</reference>
<dbReference type="KEGG" id="dci:103511947"/>
<organism evidence="2 3">
    <name type="scientific">Diaphorina citri</name>
    <name type="common">Asian citrus psyllid</name>
    <dbReference type="NCBI Taxonomy" id="121845"/>
    <lineage>
        <taxon>Eukaryota</taxon>
        <taxon>Metazoa</taxon>
        <taxon>Ecdysozoa</taxon>
        <taxon>Arthropoda</taxon>
        <taxon>Hexapoda</taxon>
        <taxon>Insecta</taxon>
        <taxon>Pterygota</taxon>
        <taxon>Neoptera</taxon>
        <taxon>Paraneoptera</taxon>
        <taxon>Hemiptera</taxon>
        <taxon>Sternorrhyncha</taxon>
        <taxon>Psylloidea</taxon>
        <taxon>Psyllidae</taxon>
        <taxon>Diaphorininae</taxon>
        <taxon>Diaphorina</taxon>
    </lineage>
</organism>
<feature type="compositionally biased region" description="Basic and acidic residues" evidence="1">
    <location>
        <begin position="100"/>
        <end position="109"/>
    </location>
</feature>
<feature type="compositionally biased region" description="Polar residues" evidence="1">
    <location>
        <begin position="525"/>
        <end position="535"/>
    </location>
</feature>
<dbReference type="PaxDb" id="121845-A0A3Q0IYM8"/>
<feature type="compositionally biased region" description="Polar residues" evidence="1">
    <location>
        <begin position="1"/>
        <end position="12"/>
    </location>
</feature>
<feature type="compositionally biased region" description="Basic and acidic residues" evidence="1">
    <location>
        <begin position="450"/>
        <end position="474"/>
    </location>
</feature>
<feature type="compositionally biased region" description="Basic and acidic residues" evidence="1">
    <location>
        <begin position="510"/>
        <end position="523"/>
    </location>
</feature>
<dbReference type="AlphaFoldDB" id="A0A3Q0IYM8"/>
<evidence type="ECO:0000313" key="3">
    <source>
        <dbReference type="RefSeq" id="XP_026681356.1"/>
    </source>
</evidence>
<dbReference type="GeneID" id="103511947"/>
<feature type="region of interest" description="Disordered" evidence="1">
    <location>
        <begin position="405"/>
        <end position="535"/>
    </location>
</feature>
<keyword evidence="2" id="KW-1185">Reference proteome</keyword>
<feature type="compositionally biased region" description="Low complexity" evidence="1">
    <location>
        <begin position="608"/>
        <end position="624"/>
    </location>
</feature>
<proteinExistence type="predicted"/>
<feature type="compositionally biased region" description="Polar residues" evidence="1">
    <location>
        <begin position="475"/>
        <end position="493"/>
    </location>
</feature>
<feature type="region of interest" description="Disordered" evidence="1">
    <location>
        <begin position="1"/>
        <end position="118"/>
    </location>
</feature>
<evidence type="ECO:0000313" key="2">
    <source>
        <dbReference type="Proteomes" id="UP000079169"/>
    </source>
</evidence>
<feature type="region of interest" description="Disordered" evidence="1">
    <location>
        <begin position="605"/>
        <end position="730"/>
    </location>
</feature>
<dbReference type="RefSeq" id="XP_026681356.1">
    <property type="nucleotide sequence ID" value="XM_026825555.1"/>
</dbReference>
<accession>A0A3Q0IYM8</accession>
<dbReference type="Proteomes" id="UP000079169">
    <property type="component" value="Unplaced"/>
</dbReference>
<name>A0A3Q0IYM8_DIACI</name>
<feature type="region of interest" description="Disordered" evidence="1">
    <location>
        <begin position="289"/>
        <end position="333"/>
    </location>
</feature>
<feature type="compositionally biased region" description="Low complexity" evidence="1">
    <location>
        <begin position="19"/>
        <end position="53"/>
    </location>
</feature>
<feature type="compositionally biased region" description="Acidic residues" evidence="1">
    <location>
        <begin position="411"/>
        <end position="429"/>
    </location>
</feature>
<sequence>MDTDIQEISSTSKQKDSASTRTKTSEASSSTSSSNAAATSSTASEASTSTTKVSEARPSPIAEVTSRGGSDAISSTRNCPDTDFIETDEEYPSDFDDEPGNLHDDRFDPRNFNSREAYDHARRNMDSAYTFDRVCHETDFDRDEYYGHTLGPSEDVEMREVDHATQEGTSTVEGAGGGLSEEALRELIWDLENEEYRYELAMRSAVPSGQQPLFSARAELEAAKEALTSLLRERENPAARRLEECVEFGEGDELPPPPGWDYEDYIEAACDPYELQHVLASSAWAPNTDFTNWQAPPSPPRPSARNQKRSQAAKPPDESASKKPKPVWFTAETQDLRRKRNKALVKSRKERDPVKRFALLEEFRRYRRLLRMKIFANKREVYGDKLLAPQFRDNADKIAERLNLLEGKDGEGDEMEDENEEEADEEAEKMEEVRETSEITAVQEASVVHTEVKQNEDVDGKMKDKESEALEGKDTSTGGPEAVSSTEGQSSSCTDERVELTPKGPAGQTDRQDTQYRPLEEIAKPSTSKPVESVKTSTVKAAKLVDNVKVVPVETAKMSAKPVESVKTAPEATKEKVTLVRSKMNFVRGSEESLKTVKVKRGEASITGDNVVSASSSDGVGSASLRDGVESNTSSSDNIVGSANSSKVVGSTASSDGIGSSSSSNVVRSAPSRYVLGSASSSDVVGSSASSRDVLGSAPSSNVMESSSSQSNSGRDSLGMSGAKKSRWSR</sequence>
<feature type="compositionally biased region" description="Low complexity" evidence="1">
    <location>
        <begin position="651"/>
        <end position="718"/>
    </location>
</feature>
<evidence type="ECO:0000256" key="1">
    <source>
        <dbReference type="SAM" id="MobiDB-lite"/>
    </source>
</evidence>
<protein>
    <submittedName>
        <fullName evidence="3">Uncharacterized protein LOC103511947 isoform X1</fullName>
    </submittedName>
</protein>